<name>A0ABY5K8V4_9CELL</name>
<keyword evidence="2" id="KW-1185">Reference proteome</keyword>
<proteinExistence type="predicted"/>
<organism evidence="1 2">
    <name type="scientific">Cellulomonas wangsupingiae</name>
    <dbReference type="NCBI Taxonomy" id="2968085"/>
    <lineage>
        <taxon>Bacteria</taxon>
        <taxon>Bacillati</taxon>
        <taxon>Actinomycetota</taxon>
        <taxon>Actinomycetes</taxon>
        <taxon>Micrococcales</taxon>
        <taxon>Cellulomonadaceae</taxon>
        <taxon>Cellulomonas</taxon>
    </lineage>
</organism>
<dbReference type="Proteomes" id="UP001317322">
    <property type="component" value="Chromosome"/>
</dbReference>
<evidence type="ECO:0000313" key="1">
    <source>
        <dbReference type="EMBL" id="UUI66493.1"/>
    </source>
</evidence>
<evidence type="ECO:0000313" key="2">
    <source>
        <dbReference type="Proteomes" id="UP001317322"/>
    </source>
</evidence>
<sequence length="48" mass="4706">MSARLVDGTGRLAGNVQHTGCLGEACGRVGGTSAALDDAIAARPRGPV</sequence>
<dbReference type="RefSeq" id="WP_227564325.1">
    <property type="nucleotide sequence ID" value="NZ_CP101989.1"/>
</dbReference>
<gene>
    <name evidence="1" type="ORF">NP075_07245</name>
</gene>
<dbReference type="EMBL" id="CP101989">
    <property type="protein sequence ID" value="UUI66493.1"/>
    <property type="molecule type" value="Genomic_DNA"/>
</dbReference>
<protein>
    <submittedName>
        <fullName evidence="1">Uncharacterized protein</fullName>
    </submittedName>
</protein>
<accession>A0ABY5K8V4</accession>
<reference evidence="1 2" key="1">
    <citation type="submission" date="2022-07" db="EMBL/GenBank/DDBJ databases">
        <title>Novel species in genus cellulomonas.</title>
        <authorList>
            <person name="Ye L."/>
        </authorList>
    </citation>
    <scope>NUCLEOTIDE SEQUENCE [LARGE SCALE GENOMIC DNA]</scope>
    <source>
        <strain evidence="2">zg-Y908</strain>
    </source>
</reference>